<feature type="region of interest" description="Disordered" evidence="1">
    <location>
        <begin position="1"/>
        <end position="97"/>
    </location>
</feature>
<dbReference type="GO" id="GO:0000390">
    <property type="term" value="P:spliceosomal complex disassembly"/>
    <property type="evidence" value="ECO:0007669"/>
    <property type="project" value="InterPro"/>
</dbReference>
<evidence type="ECO:0000256" key="1">
    <source>
        <dbReference type="SAM" id="MobiDB-lite"/>
    </source>
</evidence>
<feature type="compositionally biased region" description="Basic residues" evidence="1">
    <location>
        <begin position="34"/>
        <end position="45"/>
    </location>
</feature>
<feature type="compositionally biased region" description="Basic residues" evidence="1">
    <location>
        <begin position="161"/>
        <end position="170"/>
    </location>
</feature>
<dbReference type="PANTHER" id="PTHR23329">
    <property type="entry name" value="TUFTELIN-INTERACTING PROTEIN 11-RELATED"/>
    <property type="match status" value="1"/>
</dbReference>
<dbReference type="Pfam" id="PF07842">
    <property type="entry name" value="GCFC"/>
    <property type="match status" value="1"/>
</dbReference>
<dbReference type="EMBL" id="JAPDFW010000072">
    <property type="protein sequence ID" value="KAJ5073725.1"/>
    <property type="molecule type" value="Genomic_DNA"/>
</dbReference>
<keyword evidence="4" id="KW-1185">Reference proteome</keyword>
<dbReference type="PANTHER" id="PTHR23329:SF1">
    <property type="entry name" value="TUFTELIN-INTERACTING PROTEIN 11"/>
    <property type="match status" value="1"/>
</dbReference>
<dbReference type="OMA" id="HEEEYEM"/>
<feature type="compositionally biased region" description="Basic and acidic residues" evidence="1">
    <location>
        <begin position="10"/>
        <end position="22"/>
    </location>
</feature>
<dbReference type="OrthoDB" id="4822at2759"/>
<sequence length="857" mass="101913">MNFNQNNPKFNKEKQNSSKEDQIYGVFGEQNQRTRFRKRNTKKTKEKLIVPTLEQTFIKEKQLENNQNEDNGKKSKQTRKKPKELQVKTNEQEEELENDVNWQKYSSGFGLKFLEKFGYIQGQNLGPQQSEQPTQSQNNLENKQLEEIKRTKTHSFDSKKNTRKHKQPKHHMFESLQLWKKESQTNPHFRTFKDVIEEAQRFDRQHENTTSYQGYSNDNNFGNGNFESGKNFENKRTFYKWSQQSYQEENNMEADEDGFSLKELRFNIGIILELTEKQIQKVYDKTNFFSHQQKKMNEDFRFLDKKKQAIQKQINEAQAVLEIISKCKSIISDENGFYSDLLVENFAKMQKQYFSTYYTFNLALLFIPLVFPFIRRECADWDPVSQPTKPLRAIERWKSILQNQNVTIEELLLQNVLENMEPEMKKKLEKSNDGKNNTKSLVGLINQADKTKLKKAFIVGDSVYEKMHQEIFIPKISRTIKEEFEAKNINNVLKLLEIWIPLFSLEQKAQFVEQSVVPPLKEIIERWNPSSVSLDNLMNEEKNQEAKPTFFLDHIVGPFFVYIKDQLEIFLPLIRTKLSKQFIFLFEKATNHAEDSQIISSVLEPWITFLDQHNIGKIIYQSVIPSIQTLLEKRLTINPSNQEIEPFLRVLEYQKIISEQVNLDKFCRILAEYFFPKWNKTLCLWMSTNKEKINYDEIQKWFKGWKSLFSPEMLANQHISASFNLSLQMMNLSLTNSENIHEYYSQEQKRILSKVNQRKENLNQNPNQNQEINKNIITKPIDMDDLSFKEVVQLMAEENSIPFIPTNKKYKDNQVYFFGRFLIYFRNDLIFAKNSDDKEWFSTNIDFLIKQELEKKQ</sequence>
<organism evidence="3 4">
    <name type="scientific">Anaeramoeba ignava</name>
    <name type="common">Anaerobic marine amoeba</name>
    <dbReference type="NCBI Taxonomy" id="1746090"/>
    <lineage>
        <taxon>Eukaryota</taxon>
        <taxon>Metamonada</taxon>
        <taxon>Anaeramoebidae</taxon>
        <taxon>Anaeramoeba</taxon>
    </lineage>
</organism>
<comment type="caution">
    <text evidence="3">The sequence shown here is derived from an EMBL/GenBank/DDBJ whole genome shotgun (WGS) entry which is preliminary data.</text>
</comment>
<evidence type="ECO:0000313" key="3">
    <source>
        <dbReference type="EMBL" id="KAJ5073725.1"/>
    </source>
</evidence>
<dbReference type="InterPro" id="IPR045211">
    <property type="entry name" value="TFP11/STIP/Ntr1"/>
</dbReference>
<dbReference type="AlphaFoldDB" id="A0A9Q0LKY9"/>
<proteinExistence type="predicted"/>
<reference evidence="3" key="1">
    <citation type="submission" date="2022-10" db="EMBL/GenBank/DDBJ databases">
        <title>Novel sulphate-reducing endosymbionts in the free-living metamonad Anaeramoeba.</title>
        <authorList>
            <person name="Jerlstrom-Hultqvist J."/>
            <person name="Cepicka I."/>
            <person name="Gallot-Lavallee L."/>
            <person name="Salas-Leiva D."/>
            <person name="Curtis B.A."/>
            <person name="Zahonova K."/>
            <person name="Pipaliya S."/>
            <person name="Dacks J."/>
            <person name="Roger A.J."/>
        </authorList>
    </citation>
    <scope>NUCLEOTIDE SEQUENCE</scope>
    <source>
        <strain evidence="3">BMAN</strain>
    </source>
</reference>
<gene>
    <name evidence="3" type="ORF">M0811_08289</name>
</gene>
<dbReference type="GO" id="GO:0071008">
    <property type="term" value="C:U2-type post-mRNA release spliceosomal complex"/>
    <property type="evidence" value="ECO:0007669"/>
    <property type="project" value="TreeGrafter"/>
</dbReference>
<evidence type="ECO:0000313" key="4">
    <source>
        <dbReference type="Proteomes" id="UP001149090"/>
    </source>
</evidence>
<dbReference type="InterPro" id="IPR022783">
    <property type="entry name" value="GCFC_dom"/>
</dbReference>
<accession>A0A9Q0LKY9</accession>
<feature type="region of interest" description="Disordered" evidence="1">
    <location>
        <begin position="146"/>
        <end position="171"/>
    </location>
</feature>
<feature type="compositionally biased region" description="Basic and acidic residues" evidence="1">
    <location>
        <begin position="146"/>
        <end position="160"/>
    </location>
</feature>
<feature type="domain" description="GCF C-terminal" evidence="2">
    <location>
        <begin position="343"/>
        <end position="682"/>
    </location>
</feature>
<name>A0A9Q0LKY9_ANAIG</name>
<evidence type="ECO:0000259" key="2">
    <source>
        <dbReference type="Pfam" id="PF07842"/>
    </source>
</evidence>
<protein>
    <submittedName>
        <fullName evidence="3">Tuftelin-interacting protein</fullName>
    </submittedName>
</protein>
<dbReference type="Proteomes" id="UP001149090">
    <property type="component" value="Unassembled WGS sequence"/>
</dbReference>